<feature type="domain" description="RES" evidence="1">
    <location>
        <begin position="3"/>
        <end position="59"/>
    </location>
</feature>
<dbReference type="EMBL" id="BPFH01000002">
    <property type="protein sequence ID" value="GIT94825.1"/>
    <property type="molecule type" value="Genomic_DNA"/>
</dbReference>
<accession>A0ABQ4NK76</accession>
<evidence type="ECO:0000313" key="2">
    <source>
        <dbReference type="EMBL" id="GIT94825.1"/>
    </source>
</evidence>
<name>A0ABQ4NK76_9RHOB</name>
<organism evidence="2 3">
    <name type="scientific">Jannaschia pagri</name>
    <dbReference type="NCBI Taxonomy" id="2829797"/>
    <lineage>
        <taxon>Bacteria</taxon>
        <taxon>Pseudomonadati</taxon>
        <taxon>Pseudomonadota</taxon>
        <taxon>Alphaproteobacteria</taxon>
        <taxon>Rhodobacterales</taxon>
        <taxon>Roseobacteraceae</taxon>
        <taxon>Jannaschia</taxon>
    </lineage>
</organism>
<proteinExistence type="predicted"/>
<reference evidence="2 3" key="1">
    <citation type="submission" date="2021-05" db="EMBL/GenBank/DDBJ databases">
        <title>Bacteria Genome sequencing.</title>
        <authorList>
            <person name="Takabe Y."/>
            <person name="Nakajima Y."/>
            <person name="Suzuki S."/>
            <person name="Shiozaki T."/>
        </authorList>
    </citation>
    <scope>NUCLEOTIDE SEQUENCE [LARGE SCALE GENOMIC DNA]</scope>
    <source>
        <strain evidence="2 3">AI_62</strain>
    </source>
</reference>
<comment type="caution">
    <text evidence="2">The sequence shown here is derived from an EMBL/GenBank/DDBJ whole genome shotgun (WGS) entry which is preliminary data.</text>
</comment>
<dbReference type="Pfam" id="PF08808">
    <property type="entry name" value="RES"/>
    <property type="match status" value="1"/>
</dbReference>
<dbReference type="InterPro" id="IPR014914">
    <property type="entry name" value="RES_dom"/>
</dbReference>
<keyword evidence="3" id="KW-1185">Reference proteome</keyword>
<sequence>MQDLADPNWRRQMDDGLPVLTQRLADWAIKQGYHGLRVNSFAPDAAPDGMNIVLYRWQAGRTITLCDTQGLLGAKTLPTT</sequence>
<gene>
    <name evidence="2" type="ORF">JANAI62_14480</name>
</gene>
<dbReference type="Proteomes" id="UP000786693">
    <property type="component" value="Unassembled WGS sequence"/>
</dbReference>
<evidence type="ECO:0000313" key="3">
    <source>
        <dbReference type="Proteomes" id="UP000786693"/>
    </source>
</evidence>
<dbReference type="RefSeq" id="WP_255576196.1">
    <property type="nucleotide sequence ID" value="NZ_BPFH01000002.1"/>
</dbReference>
<evidence type="ECO:0000259" key="1">
    <source>
        <dbReference type="Pfam" id="PF08808"/>
    </source>
</evidence>
<protein>
    <recommendedName>
        <fullName evidence="1">RES domain-containing protein</fullName>
    </recommendedName>
</protein>